<dbReference type="Proteomes" id="UP000011715">
    <property type="component" value="Unassembled WGS sequence"/>
</dbReference>
<sequence>MLALQSCSRPEEGLDEQEPEITPLPRRVPRSVTMCSRDAVAKATEGRVTKKCRKPLPLRLIVLRRYWLRQLRELSDAEQDTSPNAFLVASPSTDHDSHDADDNDGDDDGGRDHQDYHNDWRAQNVDDGALLASLQHSRVDPRALSLQELGLLGEPTPIRRLKARLGSGEHIYSEFSTFTGSHNPKVVYVSTPGGYEKHSAEVTAFLNNPQADPAPTMFVELLAHKYASREPTVIITTKGLYRWLDIFLYEPAKGVREGLVVEDQKSDATGEIADCDEPPKLVKRTRIPWKMGVRVQLQKSLRESRELVWGNQRGGHYN</sequence>
<feature type="region of interest" description="Disordered" evidence="1">
    <location>
        <begin position="79"/>
        <end position="117"/>
    </location>
</feature>
<evidence type="ECO:0000313" key="3">
    <source>
        <dbReference type="EnsemblFungi" id="MAPG_08209T0"/>
    </source>
</evidence>
<reference evidence="2" key="2">
    <citation type="submission" date="2010-05" db="EMBL/GenBank/DDBJ databases">
        <title>The Genome Sequence of Magnaporthe poae strain ATCC 64411.</title>
        <authorList>
            <consortium name="The Broad Institute Genome Sequencing Platform"/>
            <consortium name="Broad Institute Genome Sequencing Center for Infectious Disease"/>
            <person name="Ma L.-J."/>
            <person name="Dead R."/>
            <person name="Young S."/>
            <person name="Zeng Q."/>
            <person name="Koehrsen M."/>
            <person name="Alvarado L."/>
            <person name="Berlin A."/>
            <person name="Chapman S.B."/>
            <person name="Chen Z."/>
            <person name="Freedman E."/>
            <person name="Gellesch M."/>
            <person name="Goldberg J."/>
            <person name="Griggs A."/>
            <person name="Gujja S."/>
            <person name="Heilman E.R."/>
            <person name="Heiman D."/>
            <person name="Hepburn T."/>
            <person name="Howarth C."/>
            <person name="Jen D."/>
            <person name="Larson L."/>
            <person name="Mehta T."/>
            <person name="Neiman D."/>
            <person name="Pearson M."/>
            <person name="Roberts A."/>
            <person name="Saif S."/>
            <person name="Shea T."/>
            <person name="Shenoy N."/>
            <person name="Sisk P."/>
            <person name="Stolte C."/>
            <person name="Sykes S."/>
            <person name="Walk T."/>
            <person name="White J."/>
            <person name="Yandava C."/>
            <person name="Haas B."/>
            <person name="Nusbaum C."/>
            <person name="Birren B."/>
        </authorList>
    </citation>
    <scope>NUCLEOTIDE SEQUENCE</scope>
    <source>
        <strain evidence="2">ATCC 64411</strain>
    </source>
</reference>
<dbReference type="EMBL" id="ADBL01001982">
    <property type="status" value="NOT_ANNOTATED_CDS"/>
    <property type="molecule type" value="Genomic_DNA"/>
</dbReference>
<dbReference type="AlphaFoldDB" id="A0A0C4E6R3"/>
<evidence type="ECO:0000313" key="4">
    <source>
        <dbReference type="Proteomes" id="UP000011715"/>
    </source>
</evidence>
<dbReference type="VEuPathDB" id="FungiDB:MAPG_08209"/>
<organism evidence="3 4">
    <name type="scientific">Magnaporthiopsis poae (strain ATCC 64411 / 73-15)</name>
    <name type="common">Kentucky bluegrass fungus</name>
    <name type="synonym">Magnaporthe poae</name>
    <dbReference type="NCBI Taxonomy" id="644358"/>
    <lineage>
        <taxon>Eukaryota</taxon>
        <taxon>Fungi</taxon>
        <taxon>Dikarya</taxon>
        <taxon>Ascomycota</taxon>
        <taxon>Pezizomycotina</taxon>
        <taxon>Sordariomycetes</taxon>
        <taxon>Sordariomycetidae</taxon>
        <taxon>Magnaporthales</taxon>
        <taxon>Magnaporthaceae</taxon>
        <taxon>Magnaporthiopsis</taxon>
    </lineage>
</organism>
<gene>
    <name evidence="2" type="ORF">MAPG_08209</name>
</gene>
<reference evidence="3" key="4">
    <citation type="journal article" date="2015" name="G3 (Bethesda)">
        <title>Genome sequences of three phytopathogenic species of the Magnaporthaceae family of fungi.</title>
        <authorList>
            <person name="Okagaki L.H."/>
            <person name="Nunes C.C."/>
            <person name="Sailsbery J."/>
            <person name="Clay B."/>
            <person name="Brown D."/>
            <person name="John T."/>
            <person name="Oh Y."/>
            <person name="Young N."/>
            <person name="Fitzgerald M."/>
            <person name="Haas B.J."/>
            <person name="Zeng Q."/>
            <person name="Young S."/>
            <person name="Adiconis X."/>
            <person name="Fan L."/>
            <person name="Levin J.Z."/>
            <person name="Mitchell T.K."/>
            <person name="Okubara P.A."/>
            <person name="Farman M.L."/>
            <person name="Kohn L.M."/>
            <person name="Birren B."/>
            <person name="Ma L.-J."/>
            <person name="Dean R.A."/>
        </authorList>
    </citation>
    <scope>NUCLEOTIDE SEQUENCE</scope>
    <source>
        <strain evidence="3">ATCC 64411 / 73-15</strain>
    </source>
</reference>
<dbReference type="EMBL" id="GL876972">
    <property type="protein sequence ID" value="KLU89235.1"/>
    <property type="molecule type" value="Genomic_DNA"/>
</dbReference>
<feature type="compositionally biased region" description="Basic and acidic residues" evidence="1">
    <location>
        <begin position="108"/>
        <end position="117"/>
    </location>
</feature>
<name>A0A0C4E6R3_MAGP6</name>
<evidence type="ECO:0000256" key="1">
    <source>
        <dbReference type="SAM" id="MobiDB-lite"/>
    </source>
</evidence>
<feature type="region of interest" description="Disordered" evidence="1">
    <location>
        <begin position="1"/>
        <end position="30"/>
    </location>
</feature>
<reference evidence="3" key="5">
    <citation type="submission" date="2015-06" db="UniProtKB">
        <authorList>
            <consortium name="EnsemblFungi"/>
        </authorList>
    </citation>
    <scope>IDENTIFICATION</scope>
    <source>
        <strain evidence="3">ATCC 64411</strain>
    </source>
</reference>
<reference evidence="2" key="3">
    <citation type="submission" date="2011-03" db="EMBL/GenBank/DDBJ databases">
        <title>Annotation of Magnaporthe poae ATCC 64411.</title>
        <authorList>
            <person name="Ma L.-J."/>
            <person name="Dead R."/>
            <person name="Young S.K."/>
            <person name="Zeng Q."/>
            <person name="Gargeya S."/>
            <person name="Fitzgerald M."/>
            <person name="Haas B."/>
            <person name="Abouelleil A."/>
            <person name="Alvarado L."/>
            <person name="Arachchi H.M."/>
            <person name="Berlin A."/>
            <person name="Brown A."/>
            <person name="Chapman S.B."/>
            <person name="Chen Z."/>
            <person name="Dunbar C."/>
            <person name="Freedman E."/>
            <person name="Gearin G."/>
            <person name="Gellesch M."/>
            <person name="Goldberg J."/>
            <person name="Griggs A."/>
            <person name="Gujja S."/>
            <person name="Heiman D."/>
            <person name="Howarth C."/>
            <person name="Larson L."/>
            <person name="Lui A."/>
            <person name="MacDonald P.J.P."/>
            <person name="Mehta T."/>
            <person name="Montmayeur A."/>
            <person name="Murphy C."/>
            <person name="Neiman D."/>
            <person name="Pearson M."/>
            <person name="Priest M."/>
            <person name="Roberts A."/>
            <person name="Saif S."/>
            <person name="Shea T."/>
            <person name="Shenoy N."/>
            <person name="Sisk P."/>
            <person name="Stolte C."/>
            <person name="Sykes S."/>
            <person name="Yandava C."/>
            <person name="Wortman J."/>
            <person name="Nusbaum C."/>
            <person name="Birren B."/>
        </authorList>
    </citation>
    <scope>NUCLEOTIDE SEQUENCE</scope>
    <source>
        <strain evidence="2">ATCC 64411</strain>
    </source>
</reference>
<evidence type="ECO:0000313" key="2">
    <source>
        <dbReference type="EMBL" id="KLU89235.1"/>
    </source>
</evidence>
<reference evidence="4" key="1">
    <citation type="submission" date="2010-05" db="EMBL/GenBank/DDBJ databases">
        <title>The genome sequence of Magnaporthe poae strain ATCC 64411.</title>
        <authorList>
            <person name="Ma L.-J."/>
            <person name="Dead R."/>
            <person name="Young S."/>
            <person name="Zeng Q."/>
            <person name="Koehrsen M."/>
            <person name="Alvarado L."/>
            <person name="Berlin A."/>
            <person name="Chapman S.B."/>
            <person name="Chen Z."/>
            <person name="Freedman E."/>
            <person name="Gellesch M."/>
            <person name="Goldberg J."/>
            <person name="Griggs A."/>
            <person name="Gujja S."/>
            <person name="Heilman E.R."/>
            <person name="Heiman D."/>
            <person name="Hepburn T."/>
            <person name="Howarth C."/>
            <person name="Jen D."/>
            <person name="Larson L."/>
            <person name="Mehta T."/>
            <person name="Neiman D."/>
            <person name="Pearson M."/>
            <person name="Roberts A."/>
            <person name="Saif S."/>
            <person name="Shea T."/>
            <person name="Shenoy N."/>
            <person name="Sisk P."/>
            <person name="Stolte C."/>
            <person name="Sykes S."/>
            <person name="Walk T."/>
            <person name="White J."/>
            <person name="Yandava C."/>
            <person name="Haas B."/>
            <person name="Nusbaum C."/>
            <person name="Birren B."/>
        </authorList>
    </citation>
    <scope>NUCLEOTIDE SEQUENCE [LARGE SCALE GENOMIC DNA]</scope>
    <source>
        <strain evidence="4">ATCC 64411 / 73-15</strain>
    </source>
</reference>
<dbReference type="EnsemblFungi" id="MAPG_08209T0">
    <property type="protein sequence ID" value="MAPG_08209T0"/>
    <property type="gene ID" value="MAPG_08209"/>
</dbReference>
<proteinExistence type="predicted"/>
<protein>
    <submittedName>
        <fullName evidence="2 3">Uncharacterized protein</fullName>
    </submittedName>
</protein>
<accession>A0A0C4E6R3</accession>
<keyword evidence="4" id="KW-1185">Reference proteome</keyword>